<reference evidence="2" key="1">
    <citation type="journal article" date="2023" name="Mol. Phylogenet. Evol.">
        <title>Genome-scale phylogeny and comparative genomics of the fungal order Sordariales.</title>
        <authorList>
            <person name="Hensen N."/>
            <person name="Bonometti L."/>
            <person name="Westerberg I."/>
            <person name="Brannstrom I.O."/>
            <person name="Guillou S."/>
            <person name="Cros-Aarteil S."/>
            <person name="Calhoun S."/>
            <person name="Haridas S."/>
            <person name="Kuo A."/>
            <person name="Mondo S."/>
            <person name="Pangilinan J."/>
            <person name="Riley R."/>
            <person name="LaButti K."/>
            <person name="Andreopoulos B."/>
            <person name="Lipzen A."/>
            <person name="Chen C."/>
            <person name="Yan M."/>
            <person name="Daum C."/>
            <person name="Ng V."/>
            <person name="Clum A."/>
            <person name="Steindorff A."/>
            <person name="Ohm R.A."/>
            <person name="Martin F."/>
            <person name="Silar P."/>
            <person name="Natvig D.O."/>
            <person name="Lalanne C."/>
            <person name="Gautier V."/>
            <person name="Ament-Velasquez S.L."/>
            <person name="Kruys A."/>
            <person name="Hutchinson M.I."/>
            <person name="Powell A.J."/>
            <person name="Barry K."/>
            <person name="Miller A.N."/>
            <person name="Grigoriev I.V."/>
            <person name="Debuchy R."/>
            <person name="Gladieux P."/>
            <person name="Hiltunen Thoren M."/>
            <person name="Johannesson H."/>
        </authorList>
    </citation>
    <scope>NUCLEOTIDE SEQUENCE</scope>
    <source>
        <strain evidence="2">SMH4131-1</strain>
    </source>
</reference>
<organism evidence="2 3">
    <name type="scientific">Cercophora scortea</name>
    <dbReference type="NCBI Taxonomy" id="314031"/>
    <lineage>
        <taxon>Eukaryota</taxon>
        <taxon>Fungi</taxon>
        <taxon>Dikarya</taxon>
        <taxon>Ascomycota</taxon>
        <taxon>Pezizomycotina</taxon>
        <taxon>Sordariomycetes</taxon>
        <taxon>Sordariomycetidae</taxon>
        <taxon>Sordariales</taxon>
        <taxon>Lasiosphaeriaceae</taxon>
        <taxon>Cercophora</taxon>
    </lineage>
</organism>
<feature type="compositionally biased region" description="Basic residues" evidence="1">
    <location>
        <begin position="114"/>
        <end position="130"/>
    </location>
</feature>
<dbReference type="EMBL" id="JAUEPO010000004">
    <property type="protein sequence ID" value="KAK3324227.1"/>
    <property type="molecule type" value="Genomic_DNA"/>
</dbReference>
<protein>
    <submittedName>
        <fullName evidence="2">Uncharacterized protein</fullName>
    </submittedName>
</protein>
<comment type="caution">
    <text evidence="2">The sequence shown here is derived from an EMBL/GenBank/DDBJ whole genome shotgun (WGS) entry which is preliminary data.</text>
</comment>
<feature type="region of interest" description="Disordered" evidence="1">
    <location>
        <begin position="220"/>
        <end position="261"/>
    </location>
</feature>
<sequence length="532" mass="60097">MEIDSPPSQRPPGPQRNRSSKRKRLSSSAGTTTATAALNPRSHTPNTLRQFTLAGLSPDDPVPSETHPGFPHRPLLSDRLSAVVARAGDDDDDDEVEDEVDNDVGVDIDEQKHTPRRSRSRSRSRKRTHDRRPAAAPGSRARTEHTKLLGPLVAIIQRCLAEGDIVLAARAFGLLARADVYGTRVDLRFDRFWELGAEILTREGEEAMLDRRRERLARRRQKRMQQGIDESQDEEEDDDEEDEDDEDRQLRARDQEAEHRRAATATARLKAYYETLIRQHPWVKMHPASVSAVDFYPALFACEMEGVYREQVYKLTKLEERDNGALVGGTSVLDAMELDDDDEEEEEEMLEYHSQVLREEGEEGEEEDPEGRPNPSDRRSTRDAARLKKDREKDVLRLAAQAQMKDLARRMDATMEPIPFSRDHALLRLRAMVALYMADLAVPVAPRSAAEREEGARVRAVERKRARRCFGKIRAGGGEVDEEDLEVLDGLFDSEAEGEGDFREDEEEDEGSAVEGEVTALPMFSSLPIRGA</sequence>
<dbReference type="Proteomes" id="UP001286456">
    <property type="component" value="Unassembled WGS sequence"/>
</dbReference>
<evidence type="ECO:0000313" key="3">
    <source>
        <dbReference type="Proteomes" id="UP001286456"/>
    </source>
</evidence>
<feature type="compositionally biased region" description="Acidic residues" evidence="1">
    <location>
        <begin position="360"/>
        <end position="369"/>
    </location>
</feature>
<feature type="compositionally biased region" description="Low complexity" evidence="1">
    <location>
        <begin position="26"/>
        <end position="37"/>
    </location>
</feature>
<dbReference type="InterPro" id="IPR053029">
    <property type="entry name" value="RNA_pol_I-specific_init_factor"/>
</dbReference>
<proteinExistence type="predicted"/>
<dbReference type="AlphaFoldDB" id="A0AAE0M9E7"/>
<feature type="compositionally biased region" description="Acidic residues" evidence="1">
    <location>
        <begin position="230"/>
        <end position="247"/>
    </location>
</feature>
<keyword evidence="3" id="KW-1185">Reference proteome</keyword>
<accession>A0AAE0M9E7</accession>
<feature type="region of interest" description="Disordered" evidence="1">
    <location>
        <begin position="494"/>
        <end position="517"/>
    </location>
</feature>
<feature type="compositionally biased region" description="Polar residues" evidence="1">
    <location>
        <begin position="41"/>
        <end position="50"/>
    </location>
</feature>
<feature type="compositionally biased region" description="Basic and acidic residues" evidence="1">
    <location>
        <begin position="248"/>
        <end position="261"/>
    </location>
</feature>
<evidence type="ECO:0000256" key="1">
    <source>
        <dbReference type="SAM" id="MobiDB-lite"/>
    </source>
</evidence>
<dbReference type="PANTHER" id="PTHR28244:SF1">
    <property type="entry name" value="RNA POLYMERASE I-SPECIFIC TRANSCRIPTION INITIATION FACTOR RRN11"/>
    <property type="match status" value="1"/>
</dbReference>
<dbReference type="GO" id="GO:0070860">
    <property type="term" value="C:RNA polymerase I core factor complex"/>
    <property type="evidence" value="ECO:0007669"/>
    <property type="project" value="TreeGrafter"/>
</dbReference>
<evidence type="ECO:0000313" key="2">
    <source>
        <dbReference type="EMBL" id="KAK3324227.1"/>
    </source>
</evidence>
<dbReference type="GO" id="GO:0042790">
    <property type="term" value="P:nucleolar large rRNA transcription by RNA polymerase I"/>
    <property type="evidence" value="ECO:0007669"/>
    <property type="project" value="TreeGrafter"/>
</dbReference>
<dbReference type="GO" id="GO:0017025">
    <property type="term" value="F:TBP-class protein binding"/>
    <property type="evidence" value="ECO:0007669"/>
    <property type="project" value="TreeGrafter"/>
</dbReference>
<name>A0AAE0M9E7_9PEZI</name>
<feature type="region of interest" description="Disordered" evidence="1">
    <location>
        <begin position="1"/>
        <end position="143"/>
    </location>
</feature>
<gene>
    <name evidence="2" type="ORF">B0T19DRAFT_225652</name>
</gene>
<feature type="compositionally biased region" description="Basic and acidic residues" evidence="1">
    <location>
        <begin position="375"/>
        <end position="389"/>
    </location>
</feature>
<dbReference type="GO" id="GO:0001164">
    <property type="term" value="F:RNA polymerase I core promoter sequence-specific DNA binding"/>
    <property type="evidence" value="ECO:0007669"/>
    <property type="project" value="TreeGrafter"/>
</dbReference>
<feature type="compositionally biased region" description="Acidic residues" evidence="1">
    <location>
        <begin position="89"/>
        <end position="108"/>
    </location>
</feature>
<reference evidence="2" key="2">
    <citation type="submission" date="2023-06" db="EMBL/GenBank/DDBJ databases">
        <authorList>
            <consortium name="Lawrence Berkeley National Laboratory"/>
            <person name="Haridas S."/>
            <person name="Hensen N."/>
            <person name="Bonometti L."/>
            <person name="Westerberg I."/>
            <person name="Brannstrom I.O."/>
            <person name="Guillou S."/>
            <person name="Cros-Aarteil S."/>
            <person name="Calhoun S."/>
            <person name="Kuo A."/>
            <person name="Mondo S."/>
            <person name="Pangilinan J."/>
            <person name="Riley R."/>
            <person name="Labutti K."/>
            <person name="Andreopoulos B."/>
            <person name="Lipzen A."/>
            <person name="Chen C."/>
            <person name="Yanf M."/>
            <person name="Daum C."/>
            <person name="Ng V."/>
            <person name="Clum A."/>
            <person name="Steindorff A."/>
            <person name="Ohm R."/>
            <person name="Martin F."/>
            <person name="Silar P."/>
            <person name="Natvig D."/>
            <person name="Lalanne C."/>
            <person name="Gautier V."/>
            <person name="Ament-Velasquez S.L."/>
            <person name="Kruys A."/>
            <person name="Hutchinson M.I."/>
            <person name="Powell A.J."/>
            <person name="Barry K."/>
            <person name="Miller A.N."/>
            <person name="Grigoriev I.V."/>
            <person name="Debuchy R."/>
            <person name="Gladieux P."/>
            <person name="Thoren M.H."/>
            <person name="Johannesson H."/>
        </authorList>
    </citation>
    <scope>NUCLEOTIDE SEQUENCE</scope>
    <source>
        <strain evidence="2">SMH4131-1</strain>
    </source>
</reference>
<dbReference type="PANTHER" id="PTHR28244">
    <property type="entry name" value="RNA POLYMERASE I-SPECIFIC TRANSCRIPTION INITIATION FACTOR RRN11"/>
    <property type="match status" value="1"/>
</dbReference>
<feature type="compositionally biased region" description="Acidic residues" evidence="1">
    <location>
        <begin position="494"/>
        <end position="512"/>
    </location>
</feature>
<feature type="region of interest" description="Disordered" evidence="1">
    <location>
        <begin position="357"/>
        <end position="389"/>
    </location>
</feature>